<evidence type="ECO:0000256" key="1">
    <source>
        <dbReference type="ARBA" id="ARBA00004496"/>
    </source>
</evidence>
<proteinExistence type="predicted"/>
<dbReference type="Pfam" id="PF13167">
    <property type="entry name" value="GTP-bdg_N"/>
    <property type="match status" value="1"/>
</dbReference>
<feature type="non-terminal residue" evidence="8">
    <location>
        <position position="129"/>
    </location>
</feature>
<evidence type="ECO:0000256" key="5">
    <source>
        <dbReference type="ARBA" id="ARBA00022842"/>
    </source>
</evidence>
<dbReference type="InterPro" id="IPR025121">
    <property type="entry name" value="GTPase_HflX_N"/>
</dbReference>
<dbReference type="Gene3D" id="3.40.50.11060">
    <property type="entry name" value="GTPase HflX, N-terminal domain"/>
    <property type="match status" value="1"/>
</dbReference>
<keyword evidence="3" id="KW-0479">Metal-binding</keyword>
<evidence type="ECO:0000313" key="8">
    <source>
        <dbReference type="EMBL" id="SVD41854.1"/>
    </source>
</evidence>
<evidence type="ECO:0000256" key="4">
    <source>
        <dbReference type="ARBA" id="ARBA00022741"/>
    </source>
</evidence>
<dbReference type="PANTHER" id="PTHR10229">
    <property type="entry name" value="GTP-BINDING PROTEIN HFLX"/>
    <property type="match status" value="1"/>
</dbReference>
<evidence type="ECO:0000256" key="2">
    <source>
        <dbReference type="ARBA" id="ARBA00022490"/>
    </source>
</evidence>
<feature type="domain" description="GTPase HflX N-terminal" evidence="7">
    <location>
        <begin position="28"/>
        <end position="112"/>
    </location>
</feature>
<keyword evidence="2" id="KW-0963">Cytoplasm</keyword>
<dbReference type="AlphaFoldDB" id="A0A382V5T3"/>
<reference evidence="8" key="1">
    <citation type="submission" date="2018-05" db="EMBL/GenBank/DDBJ databases">
        <authorList>
            <person name="Lanie J.A."/>
            <person name="Ng W.-L."/>
            <person name="Kazmierczak K.M."/>
            <person name="Andrzejewski T.M."/>
            <person name="Davidsen T.M."/>
            <person name="Wayne K.J."/>
            <person name="Tettelin H."/>
            <person name="Glass J.I."/>
            <person name="Rusch D."/>
            <person name="Podicherti R."/>
            <person name="Tsui H.-C.T."/>
            <person name="Winkler M.E."/>
        </authorList>
    </citation>
    <scope>NUCLEOTIDE SEQUENCE</scope>
</reference>
<accession>A0A382V5T3</accession>
<name>A0A382V5T3_9ZZZZ</name>
<keyword evidence="6" id="KW-0342">GTP-binding</keyword>
<dbReference type="GO" id="GO:0005525">
    <property type="term" value="F:GTP binding"/>
    <property type="evidence" value="ECO:0007669"/>
    <property type="project" value="UniProtKB-KW"/>
</dbReference>
<evidence type="ECO:0000256" key="6">
    <source>
        <dbReference type="ARBA" id="ARBA00023134"/>
    </source>
</evidence>
<dbReference type="GO" id="GO:0043022">
    <property type="term" value="F:ribosome binding"/>
    <property type="evidence" value="ECO:0007669"/>
    <property type="project" value="TreeGrafter"/>
</dbReference>
<protein>
    <recommendedName>
        <fullName evidence="7">GTPase HflX N-terminal domain-containing protein</fullName>
    </recommendedName>
</protein>
<dbReference type="FunFam" id="3.40.50.11060:FF:000001">
    <property type="entry name" value="GTPase HflX"/>
    <property type="match status" value="1"/>
</dbReference>
<gene>
    <name evidence="8" type="ORF">METZ01_LOCUS394708</name>
</gene>
<evidence type="ECO:0000259" key="7">
    <source>
        <dbReference type="Pfam" id="PF13167"/>
    </source>
</evidence>
<keyword evidence="5" id="KW-0460">Magnesium</keyword>
<dbReference type="InterPro" id="IPR016496">
    <property type="entry name" value="GTPase_HflX"/>
</dbReference>
<dbReference type="EMBL" id="UINC01149400">
    <property type="protein sequence ID" value="SVD41854.1"/>
    <property type="molecule type" value="Genomic_DNA"/>
</dbReference>
<dbReference type="GO" id="GO:0046872">
    <property type="term" value="F:metal ion binding"/>
    <property type="evidence" value="ECO:0007669"/>
    <property type="project" value="UniProtKB-KW"/>
</dbReference>
<organism evidence="8">
    <name type="scientific">marine metagenome</name>
    <dbReference type="NCBI Taxonomy" id="408172"/>
    <lineage>
        <taxon>unclassified sequences</taxon>
        <taxon>metagenomes</taxon>
        <taxon>ecological metagenomes</taxon>
    </lineage>
</organism>
<comment type="subcellular location">
    <subcellularLocation>
        <location evidence="1">Cytoplasm</location>
    </subcellularLocation>
</comment>
<keyword evidence="4" id="KW-0547">Nucleotide-binding</keyword>
<evidence type="ECO:0000256" key="3">
    <source>
        <dbReference type="ARBA" id="ARBA00022723"/>
    </source>
</evidence>
<dbReference type="InterPro" id="IPR042108">
    <property type="entry name" value="GTPase_HflX_N_sf"/>
</dbReference>
<dbReference type="PANTHER" id="PTHR10229:SF0">
    <property type="entry name" value="GTP-BINDING PROTEIN 6-RELATED"/>
    <property type="match status" value="1"/>
</dbReference>
<sequence length="129" mass="14332">MFLDRPESGSRSLLIHIHQPASELATPEELAELVRSAGLVPVGCLSSKRRVPHPRTFVGGGKIDEIAAWVVDNECELIVFGDDLSPTQERNLEQAMNRRVIGRTGLILEIFARRARTHEGKLQVELAQL</sequence>
<dbReference type="GO" id="GO:0005737">
    <property type="term" value="C:cytoplasm"/>
    <property type="evidence" value="ECO:0007669"/>
    <property type="project" value="UniProtKB-SubCell"/>
</dbReference>